<dbReference type="InterPro" id="IPR005814">
    <property type="entry name" value="Aminotrans_3"/>
</dbReference>
<dbReference type="PANTHER" id="PTHR43094:SF1">
    <property type="entry name" value="AMINOTRANSFERASE CLASS-III"/>
    <property type="match status" value="1"/>
</dbReference>
<dbReference type="Pfam" id="PF00202">
    <property type="entry name" value="Aminotran_3"/>
    <property type="match status" value="1"/>
</dbReference>
<dbReference type="GO" id="GO:0005829">
    <property type="term" value="C:cytosol"/>
    <property type="evidence" value="ECO:0007669"/>
    <property type="project" value="TreeGrafter"/>
</dbReference>
<dbReference type="PANTHER" id="PTHR43094">
    <property type="entry name" value="AMINOTRANSFERASE"/>
    <property type="match status" value="1"/>
</dbReference>
<dbReference type="InterPro" id="IPR015421">
    <property type="entry name" value="PyrdxlP-dep_Trfase_major"/>
</dbReference>
<dbReference type="GO" id="GO:0030170">
    <property type="term" value="F:pyridoxal phosphate binding"/>
    <property type="evidence" value="ECO:0007669"/>
    <property type="project" value="InterPro"/>
</dbReference>
<keyword evidence="3 4" id="KW-0663">Pyridoxal phosphate</keyword>
<sequence length="475" mass="51258">MGLISVEAPAAELRDIKSHNHDAMSRSAVLHRSIHENVKFPRLVGGKGNFLETDDGRRIFDASGGAAVACIGHGSPRVRDAVAKQMMQISYCASTFYSNDAYEELCRLLVASAHGHMAKAYVVNSGSEAMEAAMKLARQYYLEKNPAENQRTRFIARKQSYHGTTIGSLSMGGHKARRVKFEPMLVDNISHVSPCFPYRGQDGETDEQYVSRLAQELDDEFQRVGPETVCAFVAEPVVGAALGCVGSVPGYFQAMKAVCCKYGALLIMDEVMSGMGRTGTVHAWEQEGVVPDLQTIGKCLGGGYQPIAGVLVNNVIVQTLDRGSGAFMHGHTYQGHAVACAAALEIQRIIQEDGLINNCQRMGQLMGKLLHQALDSHPNVGSIRGRGLFWGVEFVLGKSTKEPFPVSDGVAMAICEMGMKRPYCIGVYPGTGTADGIRGDHIIVSPAYNIVTSDVEWIAKTLSALVSAYFSAKGS</sequence>
<evidence type="ECO:0000313" key="6">
    <source>
        <dbReference type="Proteomes" id="UP001201980"/>
    </source>
</evidence>
<comment type="similarity">
    <text evidence="2 4">Belongs to the class-III pyridoxal-phosphate-dependent aminotransferase family.</text>
</comment>
<dbReference type="Gene3D" id="3.40.640.10">
    <property type="entry name" value="Type I PLP-dependent aspartate aminotransferase-like (Major domain)"/>
    <property type="match status" value="1"/>
</dbReference>
<dbReference type="AlphaFoldDB" id="A0AAD5WQR3"/>
<organism evidence="5 6">
    <name type="scientific">Zalerion maritima</name>
    <dbReference type="NCBI Taxonomy" id="339359"/>
    <lineage>
        <taxon>Eukaryota</taxon>
        <taxon>Fungi</taxon>
        <taxon>Dikarya</taxon>
        <taxon>Ascomycota</taxon>
        <taxon>Pezizomycotina</taxon>
        <taxon>Sordariomycetes</taxon>
        <taxon>Lulworthiomycetidae</taxon>
        <taxon>Lulworthiales</taxon>
        <taxon>Lulworthiaceae</taxon>
        <taxon>Zalerion</taxon>
    </lineage>
</organism>
<dbReference type="CDD" id="cd00610">
    <property type="entry name" value="OAT_like"/>
    <property type="match status" value="1"/>
</dbReference>
<keyword evidence="6" id="KW-1185">Reference proteome</keyword>
<dbReference type="InterPro" id="IPR015424">
    <property type="entry name" value="PyrdxlP-dep_Trfase"/>
</dbReference>
<proteinExistence type="inferred from homology"/>
<accession>A0AAD5WQR3</accession>
<comment type="caution">
    <text evidence="5">The sequence shown here is derived from an EMBL/GenBank/DDBJ whole genome shotgun (WGS) entry which is preliminary data.</text>
</comment>
<evidence type="ECO:0000313" key="5">
    <source>
        <dbReference type="EMBL" id="KAJ2897174.1"/>
    </source>
</evidence>
<reference evidence="5" key="1">
    <citation type="submission" date="2022-07" db="EMBL/GenBank/DDBJ databases">
        <title>Draft genome sequence of Zalerion maritima ATCC 34329, a (micro)plastics degrading marine fungus.</title>
        <authorList>
            <person name="Paco A."/>
            <person name="Goncalves M.F.M."/>
            <person name="Rocha-Santos T.A.P."/>
            <person name="Alves A."/>
        </authorList>
    </citation>
    <scope>NUCLEOTIDE SEQUENCE</scope>
    <source>
        <strain evidence="5">ATCC 34329</strain>
    </source>
</reference>
<dbReference type="Proteomes" id="UP001201980">
    <property type="component" value="Unassembled WGS sequence"/>
</dbReference>
<dbReference type="FunFam" id="3.40.640.10:FF:000004">
    <property type="entry name" value="Acetylornithine aminotransferase"/>
    <property type="match status" value="1"/>
</dbReference>
<evidence type="ECO:0000256" key="3">
    <source>
        <dbReference type="ARBA" id="ARBA00022898"/>
    </source>
</evidence>
<evidence type="ECO:0000256" key="2">
    <source>
        <dbReference type="ARBA" id="ARBA00008954"/>
    </source>
</evidence>
<name>A0AAD5WQR3_9PEZI</name>
<evidence type="ECO:0008006" key="7">
    <source>
        <dbReference type="Google" id="ProtNLM"/>
    </source>
</evidence>
<dbReference type="InterPro" id="IPR015422">
    <property type="entry name" value="PyrdxlP-dep_Trfase_small"/>
</dbReference>
<comment type="cofactor">
    <cofactor evidence="1">
        <name>pyridoxal 5'-phosphate</name>
        <dbReference type="ChEBI" id="CHEBI:597326"/>
    </cofactor>
</comment>
<dbReference type="Gene3D" id="3.90.1150.10">
    <property type="entry name" value="Aspartate Aminotransferase, domain 1"/>
    <property type="match status" value="1"/>
</dbReference>
<gene>
    <name evidence="5" type="ORF">MKZ38_004942</name>
</gene>
<evidence type="ECO:0000256" key="1">
    <source>
        <dbReference type="ARBA" id="ARBA00001933"/>
    </source>
</evidence>
<protein>
    <recommendedName>
        <fullName evidence="7">Aminotransferase</fullName>
    </recommendedName>
</protein>
<dbReference type="GO" id="GO:0008483">
    <property type="term" value="F:transaminase activity"/>
    <property type="evidence" value="ECO:0007669"/>
    <property type="project" value="InterPro"/>
</dbReference>
<dbReference type="EMBL" id="JAKWBI020000290">
    <property type="protein sequence ID" value="KAJ2897174.1"/>
    <property type="molecule type" value="Genomic_DNA"/>
</dbReference>
<evidence type="ECO:0000256" key="4">
    <source>
        <dbReference type="RuleBase" id="RU003560"/>
    </source>
</evidence>
<dbReference type="SUPFAM" id="SSF53383">
    <property type="entry name" value="PLP-dependent transferases"/>
    <property type="match status" value="1"/>
</dbReference>
<dbReference type="NCBIfam" id="NF005685">
    <property type="entry name" value="PRK07483.1"/>
    <property type="match status" value="1"/>
</dbReference>